<protein>
    <submittedName>
        <fullName evidence="7">Tyrosine-type recombinase/integrase</fullName>
    </submittedName>
</protein>
<dbReference type="EMBL" id="JAAEDK010000006">
    <property type="protein sequence ID" value="MBR0658382.1"/>
    <property type="molecule type" value="Genomic_DNA"/>
</dbReference>
<dbReference type="InterPro" id="IPR013762">
    <property type="entry name" value="Integrase-like_cat_sf"/>
</dbReference>
<keyword evidence="4" id="KW-0233">DNA recombination</keyword>
<evidence type="ECO:0000313" key="7">
    <source>
        <dbReference type="EMBL" id="MBR0658382.1"/>
    </source>
</evidence>
<dbReference type="InterPro" id="IPR002104">
    <property type="entry name" value="Integrase_catalytic"/>
</dbReference>
<dbReference type="InterPro" id="IPR011010">
    <property type="entry name" value="DNA_brk_join_enz"/>
</dbReference>
<feature type="region of interest" description="Disordered" evidence="5">
    <location>
        <begin position="1"/>
        <end position="20"/>
    </location>
</feature>
<reference evidence="7" key="1">
    <citation type="submission" date="2020-01" db="EMBL/GenBank/DDBJ databases">
        <authorList>
            <person name="Rat A."/>
        </authorList>
    </citation>
    <scope>NUCLEOTIDE SEQUENCE</scope>
    <source>
        <strain evidence="7">LMG 31161</strain>
    </source>
</reference>
<dbReference type="GO" id="GO:0006310">
    <property type="term" value="P:DNA recombination"/>
    <property type="evidence" value="ECO:0007669"/>
    <property type="project" value="UniProtKB-KW"/>
</dbReference>
<evidence type="ECO:0000256" key="5">
    <source>
        <dbReference type="SAM" id="MobiDB-lite"/>
    </source>
</evidence>
<keyword evidence="3" id="KW-0238">DNA-binding</keyword>
<evidence type="ECO:0000256" key="3">
    <source>
        <dbReference type="ARBA" id="ARBA00023125"/>
    </source>
</evidence>
<name>A0A9X9WDH2_9PROT</name>
<evidence type="ECO:0000256" key="2">
    <source>
        <dbReference type="ARBA" id="ARBA00022908"/>
    </source>
</evidence>
<evidence type="ECO:0000259" key="6">
    <source>
        <dbReference type="PROSITE" id="PS51898"/>
    </source>
</evidence>
<dbReference type="Proteomes" id="UP001138708">
    <property type="component" value="Unassembled WGS sequence"/>
</dbReference>
<reference evidence="7" key="3">
    <citation type="journal article" date="2021" name="Syst. Appl. Microbiol.">
        <title>Roseomonas hellenica sp. nov., isolated from roots of wild-growing Alkanna tinctoria.</title>
        <authorList>
            <person name="Rat A."/>
            <person name="Naranjo H.D."/>
            <person name="Lebbe L."/>
            <person name="Cnockaert M."/>
            <person name="Krigas N."/>
            <person name="Grigoriadou K."/>
            <person name="Maloupa E."/>
            <person name="Willems A."/>
        </authorList>
    </citation>
    <scope>NUCLEOTIDE SEQUENCE</scope>
    <source>
        <strain evidence="7">LMG 31161</strain>
    </source>
</reference>
<feature type="domain" description="Tyr recombinase" evidence="6">
    <location>
        <begin position="233"/>
        <end position="434"/>
    </location>
</feature>
<feature type="region of interest" description="Disordered" evidence="5">
    <location>
        <begin position="289"/>
        <end position="312"/>
    </location>
</feature>
<comment type="caution">
    <text evidence="7">The sequence shown here is derived from an EMBL/GenBank/DDBJ whole genome shotgun (WGS) entry which is preliminary data.</text>
</comment>
<organism evidence="7 10">
    <name type="scientific">Neoroseomonas oryzicola</name>
    <dbReference type="NCBI Taxonomy" id="535904"/>
    <lineage>
        <taxon>Bacteria</taxon>
        <taxon>Pseudomonadati</taxon>
        <taxon>Pseudomonadota</taxon>
        <taxon>Alphaproteobacteria</taxon>
        <taxon>Acetobacterales</taxon>
        <taxon>Acetobacteraceae</taxon>
        <taxon>Neoroseomonas</taxon>
    </lineage>
</organism>
<comment type="similarity">
    <text evidence="1">Belongs to the 'phage' integrase family.</text>
</comment>
<dbReference type="InterPro" id="IPR050090">
    <property type="entry name" value="Tyrosine_recombinase_XerCD"/>
</dbReference>
<evidence type="ECO:0000256" key="4">
    <source>
        <dbReference type="ARBA" id="ARBA00023172"/>
    </source>
</evidence>
<keyword evidence="2" id="KW-0229">DNA integration</keyword>
<dbReference type="AlphaFoldDB" id="A0A9X9WDH2"/>
<evidence type="ECO:0000313" key="8">
    <source>
        <dbReference type="EMBL" id="NKE18547.1"/>
    </source>
</evidence>
<dbReference type="Proteomes" id="UP000746741">
    <property type="component" value="Unassembled WGS sequence"/>
</dbReference>
<dbReference type="GO" id="GO:0015074">
    <property type="term" value="P:DNA integration"/>
    <property type="evidence" value="ECO:0007669"/>
    <property type="project" value="UniProtKB-KW"/>
</dbReference>
<accession>A0A9X9WDH2</accession>
<dbReference type="PROSITE" id="PS51898">
    <property type="entry name" value="TYR_RECOMBINASE"/>
    <property type="match status" value="1"/>
</dbReference>
<keyword evidence="9" id="KW-1185">Reference proteome</keyword>
<dbReference type="EMBL" id="JAAVUP010000004">
    <property type="protein sequence ID" value="NKE18547.1"/>
    <property type="molecule type" value="Genomic_DNA"/>
</dbReference>
<dbReference type="PANTHER" id="PTHR30349">
    <property type="entry name" value="PHAGE INTEGRASE-RELATED"/>
    <property type="match status" value="1"/>
</dbReference>
<dbReference type="GO" id="GO:0003677">
    <property type="term" value="F:DNA binding"/>
    <property type="evidence" value="ECO:0007669"/>
    <property type="project" value="UniProtKB-KW"/>
</dbReference>
<evidence type="ECO:0000313" key="10">
    <source>
        <dbReference type="Proteomes" id="UP001138708"/>
    </source>
</evidence>
<sequence>MARKTTAAGRLENRTQRARLPAQRNPHWMLIAPQTHLGYRSPSGKGRNGTWVARRAITKQGDRTRYLEKALGTADDHPDSVADGAISMTFHQASAAARDWSVQQSAEDRAKASGADLTVKEAIGSYVASRKRRAAAAGKDAEWRLARHVLTSPLADVSLLGLTEDDFARWQRGVKRGGREKRSDVPLAPSTLARLLNDLRAALTAAARRAKAPTGVHAAIFEGTRPPAAAQRARPMQVVADADVRKLVAAADAHDPDFGALIYVLAVTGARFSQAARLTVGDLQPDAGRILIPPSAKGRGTRKAAPSPAPLPPDTLVRLRQIAAGRAAHEPLLMRWRHKQVPGPVIRWERKDRVAWSDSSEITRPWAKAVRTAGLAGDLVAYCLRHSSIVRGLRAGLPVQLVAKAHDTSAKMIESHYAAYIVDASEDLLRRAAFDLTSQ</sequence>
<dbReference type="RefSeq" id="WP_168042435.1">
    <property type="nucleotide sequence ID" value="NZ_JAAEDK010000006.1"/>
</dbReference>
<reference evidence="8 9" key="2">
    <citation type="submission" date="2020-02" db="EMBL/GenBank/DDBJ databases">
        <authorList>
            <person name="Sun Q."/>
            <person name="Inoue M."/>
        </authorList>
    </citation>
    <scope>NUCLEOTIDE SEQUENCE [LARGE SCALE GENOMIC DNA]</scope>
    <source>
        <strain evidence="8 9">KCTC 22478</strain>
    </source>
</reference>
<evidence type="ECO:0000313" key="9">
    <source>
        <dbReference type="Proteomes" id="UP000746741"/>
    </source>
</evidence>
<dbReference type="Gene3D" id="1.10.443.10">
    <property type="entry name" value="Intergrase catalytic core"/>
    <property type="match status" value="1"/>
</dbReference>
<gene>
    <name evidence="8" type="ORF">GWK15_16460</name>
    <name evidence="7" type="ORF">GXW75_03905</name>
</gene>
<evidence type="ECO:0000256" key="1">
    <source>
        <dbReference type="ARBA" id="ARBA00008857"/>
    </source>
</evidence>
<proteinExistence type="inferred from homology"/>
<dbReference type="SUPFAM" id="SSF56349">
    <property type="entry name" value="DNA breaking-rejoining enzymes"/>
    <property type="match status" value="1"/>
</dbReference>
<dbReference type="PANTHER" id="PTHR30349:SF41">
    <property type="entry name" value="INTEGRASE_RECOMBINASE PROTEIN MJ0367-RELATED"/>
    <property type="match status" value="1"/>
</dbReference>